<dbReference type="RefSeq" id="WP_023009509.1">
    <property type="nucleotide sequence ID" value="NZ_JAHVHZ010000002.1"/>
</dbReference>
<dbReference type="EMBL" id="QPJB01000002">
    <property type="protein sequence ID" value="RCW37020.1"/>
    <property type="molecule type" value="Genomic_DNA"/>
</dbReference>
<evidence type="ECO:0000313" key="9">
    <source>
        <dbReference type="EMBL" id="RBP76147.1"/>
    </source>
</evidence>
<proteinExistence type="inferred from homology"/>
<dbReference type="GO" id="GO:0046872">
    <property type="term" value="F:metal ion binding"/>
    <property type="evidence" value="ECO:0007669"/>
    <property type="project" value="UniProtKB-KW"/>
</dbReference>
<dbReference type="GO" id="GO:0030973">
    <property type="term" value="F:molybdate ion binding"/>
    <property type="evidence" value="ECO:0007669"/>
    <property type="project" value="InterPro"/>
</dbReference>
<dbReference type="Gene3D" id="3.40.190.10">
    <property type="entry name" value="Periplasmic binding protein-like II"/>
    <property type="match status" value="2"/>
</dbReference>
<dbReference type="GO" id="GO:1901359">
    <property type="term" value="F:tungstate binding"/>
    <property type="evidence" value="ECO:0007669"/>
    <property type="project" value="UniProtKB-ARBA"/>
</dbReference>
<evidence type="ECO:0000256" key="1">
    <source>
        <dbReference type="ARBA" id="ARBA00009175"/>
    </source>
</evidence>
<evidence type="ECO:0000256" key="3">
    <source>
        <dbReference type="ARBA" id="ARBA00022723"/>
    </source>
</evidence>
<evidence type="ECO:0000256" key="2">
    <source>
        <dbReference type="ARBA" id="ARBA00022505"/>
    </source>
</evidence>
<keyword evidence="2 7" id="KW-0500">Molybdenum</keyword>
<comment type="subunit">
    <text evidence="6">The complex is composed of two ATP-binding proteins (ModC), two transmembrane proteins (ModB) and a solute-binding protein (ModA).</text>
</comment>
<sequence>MSRRTCWRFFPLLAIWLLLPLSNAYAGNLTLAVAANFTDTTASLVETFKASTGHRVIASFGSTGKLYAQIRNGAPFDVFMAADAQRPRLLESDGMAVPDSRFTYARGKLVLWSPETAAFISPIAYLSEQSFSRLAIANPKTAPYGLAAQQVLEHLELWSPLQPKLVRGDSIAQTFQFIASGNAQAGLVALAQVKAWPNQDGTLWRIPQAYYAPIDQQAILLKRGADNAAARDWLAFLQSPEAAAIIQDYGYDTAD</sequence>
<dbReference type="NCBIfam" id="TIGR01256">
    <property type="entry name" value="modA"/>
    <property type="match status" value="1"/>
</dbReference>
<dbReference type="Pfam" id="PF13531">
    <property type="entry name" value="SBP_bac_11"/>
    <property type="match status" value="1"/>
</dbReference>
<evidence type="ECO:0000256" key="8">
    <source>
        <dbReference type="SAM" id="SignalP"/>
    </source>
</evidence>
<keyword evidence="12" id="KW-1185">Reference proteome</keyword>
<evidence type="ECO:0000256" key="6">
    <source>
        <dbReference type="ARBA" id="ARBA00062515"/>
    </source>
</evidence>
<dbReference type="PANTHER" id="PTHR30632">
    <property type="entry name" value="MOLYBDATE-BINDING PERIPLASMIC PROTEIN"/>
    <property type="match status" value="1"/>
</dbReference>
<dbReference type="PIRSF" id="PIRSF004846">
    <property type="entry name" value="ModA"/>
    <property type="match status" value="1"/>
</dbReference>
<dbReference type="EMBL" id="QNSA01000002">
    <property type="protein sequence ID" value="RBP76147.1"/>
    <property type="molecule type" value="Genomic_DNA"/>
</dbReference>
<gene>
    <name evidence="10" type="ORF">DET51_102166</name>
    <name evidence="9" type="ORF">DET64_102166</name>
</gene>
<feature type="signal peptide" evidence="8">
    <location>
        <begin position="1"/>
        <end position="26"/>
    </location>
</feature>
<evidence type="ECO:0000313" key="12">
    <source>
        <dbReference type="Proteomes" id="UP000253065"/>
    </source>
</evidence>
<dbReference type="SUPFAM" id="SSF53850">
    <property type="entry name" value="Periplasmic binding protein-like II"/>
    <property type="match status" value="1"/>
</dbReference>
<feature type="binding site" evidence="7">
    <location>
        <position position="63"/>
    </location>
    <ligand>
        <name>molybdate</name>
        <dbReference type="ChEBI" id="CHEBI:36264"/>
    </ligand>
</feature>
<dbReference type="CDD" id="cd13539">
    <property type="entry name" value="PBP2_AvModA"/>
    <property type="match status" value="1"/>
</dbReference>
<protein>
    <submittedName>
        <fullName evidence="10">Molybdate transport system substrate-binding protein</fullName>
    </submittedName>
</protein>
<dbReference type="InterPro" id="IPR044084">
    <property type="entry name" value="AvModA-like_subst-bd"/>
</dbReference>
<evidence type="ECO:0000256" key="4">
    <source>
        <dbReference type="ARBA" id="ARBA00022729"/>
    </source>
</evidence>
<organism evidence="10 11">
    <name type="scientific">Marinobacter nauticus</name>
    <name type="common">Marinobacter hydrocarbonoclasticus</name>
    <name type="synonym">Marinobacter aquaeolei</name>
    <dbReference type="NCBI Taxonomy" id="2743"/>
    <lineage>
        <taxon>Bacteria</taxon>
        <taxon>Pseudomonadati</taxon>
        <taxon>Pseudomonadota</taxon>
        <taxon>Gammaproteobacteria</taxon>
        <taxon>Pseudomonadales</taxon>
        <taxon>Marinobacteraceae</taxon>
        <taxon>Marinobacter</taxon>
    </lineage>
</organism>
<dbReference type="InterPro" id="IPR005950">
    <property type="entry name" value="ModA"/>
</dbReference>
<keyword evidence="3 7" id="KW-0479">Metal-binding</keyword>
<keyword evidence="4 8" id="KW-0732">Signal</keyword>
<dbReference type="GO" id="GO:0015689">
    <property type="term" value="P:molybdate ion transport"/>
    <property type="evidence" value="ECO:0007669"/>
    <property type="project" value="InterPro"/>
</dbReference>
<dbReference type="InterPro" id="IPR050682">
    <property type="entry name" value="ModA/WtpA"/>
</dbReference>
<dbReference type="AlphaFoldDB" id="A0A368V9M9"/>
<accession>A0A368V9M9</accession>
<evidence type="ECO:0000256" key="7">
    <source>
        <dbReference type="PIRSR" id="PIRSR004846-1"/>
    </source>
</evidence>
<reference evidence="10 11" key="1">
    <citation type="submission" date="2018-07" db="EMBL/GenBank/DDBJ databases">
        <title>Freshwater and sediment microbial communities from various areas in North America, analyzing microbe dynamics in response to fracking.</title>
        <authorList>
            <person name="Lamendella R."/>
        </authorList>
    </citation>
    <scope>NUCLEOTIDE SEQUENCE [LARGE SCALE GENOMIC DNA]</scope>
    <source>
        <strain evidence="10 11">114E</strain>
        <strain evidence="9 12">114E_o</strain>
    </source>
</reference>
<evidence type="ECO:0000256" key="5">
    <source>
        <dbReference type="ARBA" id="ARBA00023245"/>
    </source>
</evidence>
<comment type="similarity">
    <text evidence="1">Belongs to the bacterial solute-binding protein ModA family.</text>
</comment>
<dbReference type="Proteomes" id="UP000253065">
    <property type="component" value="Unassembled WGS sequence"/>
</dbReference>
<feature type="binding site" evidence="7">
    <location>
        <position position="171"/>
    </location>
    <ligand>
        <name>molybdate</name>
        <dbReference type="ChEBI" id="CHEBI:36264"/>
    </ligand>
</feature>
<dbReference type="PANTHER" id="PTHR30632:SF14">
    <property type="entry name" value="TUNGSTATE_MOLYBDATE_CHROMATE-BINDING PROTEIN MODA"/>
    <property type="match status" value="1"/>
</dbReference>
<dbReference type="FunFam" id="3.40.190.10:FF:000035">
    <property type="entry name" value="Molybdate ABC transporter substrate-binding protein"/>
    <property type="match status" value="1"/>
</dbReference>
<feature type="chain" id="PRO_5016795232" evidence="8">
    <location>
        <begin position="27"/>
        <end position="255"/>
    </location>
</feature>
<keyword evidence="5" id="KW-0826">Tungsten</keyword>
<dbReference type="Proteomes" id="UP000252795">
    <property type="component" value="Unassembled WGS sequence"/>
</dbReference>
<name>A0A368V9M9_MARNT</name>
<evidence type="ECO:0000313" key="11">
    <source>
        <dbReference type="Proteomes" id="UP000252795"/>
    </source>
</evidence>
<evidence type="ECO:0000313" key="10">
    <source>
        <dbReference type="EMBL" id="RCW37020.1"/>
    </source>
</evidence>
<comment type="caution">
    <text evidence="10">The sequence shown here is derived from an EMBL/GenBank/DDBJ whole genome shotgun (WGS) entry which is preliminary data.</text>
</comment>